<reference evidence="3 4" key="1">
    <citation type="submission" date="2019-09" db="EMBL/GenBank/DDBJ databases">
        <title>Phylogeny of genus Pseudoclavibacter and closely related genus.</title>
        <authorList>
            <person name="Li Y."/>
        </authorList>
    </citation>
    <scope>NUCLEOTIDE SEQUENCE [LARGE SCALE GENOMIC DNA]</scope>
    <source>
        <strain evidence="3 4">JCM 16921</strain>
    </source>
</reference>
<organism evidence="3 4">
    <name type="scientific">Pseudoclavibacter caeni</name>
    <dbReference type="NCBI Taxonomy" id="908846"/>
    <lineage>
        <taxon>Bacteria</taxon>
        <taxon>Bacillati</taxon>
        <taxon>Actinomycetota</taxon>
        <taxon>Actinomycetes</taxon>
        <taxon>Micrococcales</taxon>
        <taxon>Microbacteriaceae</taxon>
        <taxon>Pseudoclavibacter</taxon>
    </lineage>
</organism>
<dbReference type="PROSITE" id="PS50056">
    <property type="entry name" value="TYR_PHOSPHATASE_2"/>
    <property type="match status" value="1"/>
</dbReference>
<dbReference type="EMBL" id="WBKA01000001">
    <property type="protein sequence ID" value="KAB1633657.1"/>
    <property type="molecule type" value="Genomic_DNA"/>
</dbReference>
<dbReference type="PROSITE" id="PS00383">
    <property type="entry name" value="TYR_PHOSPHATASE_1"/>
    <property type="match status" value="1"/>
</dbReference>
<dbReference type="InterPro" id="IPR016130">
    <property type="entry name" value="Tyr_Pase_AS"/>
</dbReference>
<protein>
    <recommendedName>
        <fullName evidence="2">Tyrosine specific protein phosphatases domain-containing protein</fullName>
    </recommendedName>
</protein>
<dbReference type="InterPro" id="IPR000387">
    <property type="entry name" value="Tyr_Pase_dom"/>
</dbReference>
<dbReference type="InterPro" id="IPR026893">
    <property type="entry name" value="Tyr/Ser_Pase_IphP-type"/>
</dbReference>
<gene>
    <name evidence="3" type="ORF">F8O02_01650</name>
</gene>
<feature type="region of interest" description="Disordered" evidence="1">
    <location>
        <begin position="227"/>
        <end position="253"/>
    </location>
</feature>
<sequence length="370" mass="38660">MRSCAQCRRPRWWASGGSHGCSPRRSADGVRGYTPSSPRPAGEAQPSLDLPRQPCPTGTYRGDVPENPASTSAPAPLDPSAPTTAPAVASAPATASPRAIRLPGLVNLRDVGGLPAAGRRIRRGRLYRGGAPRALSPEAAAWIASSPIDTVFDLRTGQERDRLPSAFARPGVHEVSVPLLEGSLQANLAGLPRLPDLYRTMLDHDHAAFARVARGVARAAGKAITTHADAAAREPAASDTLDRAGHPTDARESPGAVLVHCTAGKDRTGVTIALLLLAVGVPADAVVADYALTTRELAGPWLDETLQRVRSAGGTITDELLVLIAEAPPEALEAALDHLDTRFGGAADYLARAGLTDAELELLHDRLVDG</sequence>
<feature type="domain" description="Tyrosine specific protein phosphatases" evidence="2">
    <location>
        <begin position="238"/>
        <end position="287"/>
    </location>
</feature>
<proteinExistence type="predicted"/>
<evidence type="ECO:0000313" key="4">
    <source>
        <dbReference type="Proteomes" id="UP000481339"/>
    </source>
</evidence>
<dbReference type="GO" id="GO:0004721">
    <property type="term" value="F:phosphoprotein phosphatase activity"/>
    <property type="evidence" value="ECO:0007669"/>
    <property type="project" value="InterPro"/>
</dbReference>
<evidence type="ECO:0000256" key="1">
    <source>
        <dbReference type="SAM" id="MobiDB-lite"/>
    </source>
</evidence>
<dbReference type="SUPFAM" id="SSF52799">
    <property type="entry name" value="(Phosphotyrosine protein) phosphatases II"/>
    <property type="match status" value="1"/>
</dbReference>
<evidence type="ECO:0000259" key="2">
    <source>
        <dbReference type="PROSITE" id="PS50056"/>
    </source>
</evidence>
<dbReference type="Pfam" id="PF13350">
    <property type="entry name" value="Y_phosphatase3"/>
    <property type="match status" value="2"/>
</dbReference>
<feature type="compositionally biased region" description="Low complexity" evidence="1">
    <location>
        <begin position="80"/>
        <end position="95"/>
    </location>
</feature>
<dbReference type="InterPro" id="IPR029021">
    <property type="entry name" value="Prot-tyrosine_phosphatase-like"/>
</dbReference>
<keyword evidence="4" id="KW-1185">Reference proteome</keyword>
<feature type="compositionally biased region" description="Basic and acidic residues" evidence="1">
    <location>
        <begin position="240"/>
        <end position="252"/>
    </location>
</feature>
<accession>A0A7C8FR96</accession>
<evidence type="ECO:0000313" key="3">
    <source>
        <dbReference type="EMBL" id="KAB1633657.1"/>
    </source>
</evidence>
<name>A0A7C8FR96_9MICO</name>
<dbReference type="OrthoDB" id="1188001at2"/>
<dbReference type="Proteomes" id="UP000481339">
    <property type="component" value="Unassembled WGS sequence"/>
</dbReference>
<comment type="caution">
    <text evidence="3">The sequence shown here is derived from an EMBL/GenBank/DDBJ whole genome shotgun (WGS) entry which is preliminary data.</text>
</comment>
<dbReference type="Gene3D" id="3.90.190.10">
    <property type="entry name" value="Protein tyrosine phosphatase superfamily"/>
    <property type="match status" value="1"/>
</dbReference>
<dbReference type="AlphaFoldDB" id="A0A7C8FR96"/>
<feature type="region of interest" description="Disordered" evidence="1">
    <location>
        <begin position="1"/>
        <end position="95"/>
    </location>
</feature>